<reference evidence="1" key="1">
    <citation type="journal article" date="2014" name="Front. Microbiol.">
        <title>High frequency of phylogenetically diverse reductive dehalogenase-homologous genes in deep subseafloor sedimentary metagenomes.</title>
        <authorList>
            <person name="Kawai M."/>
            <person name="Futagami T."/>
            <person name="Toyoda A."/>
            <person name="Takaki Y."/>
            <person name="Nishi S."/>
            <person name="Hori S."/>
            <person name="Arai W."/>
            <person name="Tsubouchi T."/>
            <person name="Morono Y."/>
            <person name="Uchiyama I."/>
            <person name="Ito T."/>
            <person name="Fujiyama A."/>
            <person name="Inagaki F."/>
            <person name="Takami H."/>
        </authorList>
    </citation>
    <scope>NUCLEOTIDE SEQUENCE</scope>
    <source>
        <strain evidence="1">Expedition CK06-06</strain>
    </source>
</reference>
<sequence length="71" mass="8161">MSNGKQKTLWDFMNELVPNTKIPEKNKIRLSPSALNLFLQCPRCFWLEKNKGIKRPRGIFPSLPSGMDSVI</sequence>
<organism evidence="1">
    <name type="scientific">marine sediment metagenome</name>
    <dbReference type="NCBI Taxonomy" id="412755"/>
    <lineage>
        <taxon>unclassified sequences</taxon>
        <taxon>metagenomes</taxon>
        <taxon>ecological metagenomes</taxon>
    </lineage>
</organism>
<evidence type="ECO:0000313" key="1">
    <source>
        <dbReference type="EMBL" id="GAI53572.1"/>
    </source>
</evidence>
<name>X1PB90_9ZZZZ</name>
<dbReference type="AlphaFoldDB" id="X1PB90"/>
<accession>X1PB90</accession>
<evidence type="ECO:0008006" key="2">
    <source>
        <dbReference type="Google" id="ProtNLM"/>
    </source>
</evidence>
<protein>
    <recommendedName>
        <fullName evidence="2">PD-(D/E)XK endonuclease-like domain-containing protein</fullName>
    </recommendedName>
</protein>
<comment type="caution">
    <text evidence="1">The sequence shown here is derived from an EMBL/GenBank/DDBJ whole genome shotgun (WGS) entry which is preliminary data.</text>
</comment>
<dbReference type="EMBL" id="BARV01040392">
    <property type="protein sequence ID" value="GAI53572.1"/>
    <property type="molecule type" value="Genomic_DNA"/>
</dbReference>
<gene>
    <name evidence="1" type="ORF">S06H3_61557</name>
</gene>
<proteinExistence type="predicted"/>
<feature type="non-terminal residue" evidence="1">
    <location>
        <position position="71"/>
    </location>
</feature>